<dbReference type="AlphaFoldDB" id="A0A0K2TEJ4"/>
<accession>A0A0K2TEJ4</accession>
<organism evidence="1">
    <name type="scientific">Lepeophtheirus salmonis</name>
    <name type="common">Salmon louse</name>
    <name type="synonym">Caligus salmonis</name>
    <dbReference type="NCBI Taxonomy" id="72036"/>
    <lineage>
        <taxon>Eukaryota</taxon>
        <taxon>Metazoa</taxon>
        <taxon>Ecdysozoa</taxon>
        <taxon>Arthropoda</taxon>
        <taxon>Crustacea</taxon>
        <taxon>Multicrustacea</taxon>
        <taxon>Hexanauplia</taxon>
        <taxon>Copepoda</taxon>
        <taxon>Siphonostomatoida</taxon>
        <taxon>Caligidae</taxon>
        <taxon>Lepeophtheirus</taxon>
    </lineage>
</organism>
<evidence type="ECO:0000313" key="1">
    <source>
        <dbReference type="EMBL" id="CDW24438.1"/>
    </source>
</evidence>
<protein>
    <submittedName>
        <fullName evidence="1">Uncharacterized protein</fullName>
    </submittedName>
</protein>
<sequence length="152" mass="16909">MLMLHCGKTFNSSIHAFVDCHSVRILEVFISLNVKGLNDQESHFTKGLVLFGLSKRKGSAGKTNALELALLNSKVLIDSKITNYEPLAAEEIRAVIISAIARYAAFSFMVPDISGSGWKYGDDVIRYYCSMSAKYLDSLKWIVGSYKGFKKK</sequence>
<proteinExistence type="predicted"/>
<name>A0A0K2TEJ4_LEPSM</name>
<dbReference type="EMBL" id="HACA01007077">
    <property type="protein sequence ID" value="CDW24438.1"/>
    <property type="molecule type" value="Transcribed_RNA"/>
</dbReference>
<reference evidence="1" key="1">
    <citation type="submission" date="2014-05" db="EMBL/GenBank/DDBJ databases">
        <authorList>
            <person name="Chronopoulou M."/>
        </authorList>
    </citation>
    <scope>NUCLEOTIDE SEQUENCE</scope>
    <source>
        <tissue evidence="1">Whole organism</tissue>
    </source>
</reference>